<feature type="domain" description="Cupin type-1" evidence="4">
    <location>
        <begin position="708"/>
        <end position="889"/>
    </location>
</feature>
<dbReference type="InterPro" id="IPR014710">
    <property type="entry name" value="RmlC-like_jellyroll"/>
</dbReference>
<name>A0A0A0L4Q9_CUCSA</name>
<feature type="signal peptide" evidence="3">
    <location>
        <begin position="1"/>
        <end position="27"/>
    </location>
</feature>
<feature type="disulfide bond" evidence="7">
    <location>
        <begin position="79"/>
        <end position="93"/>
    </location>
</feature>
<evidence type="ECO:0000256" key="1">
    <source>
        <dbReference type="ARBA" id="ARBA00023597"/>
    </source>
</evidence>
<dbReference type="Gramene" id="KGN56960">
    <property type="protein sequence ID" value="KGN56960"/>
    <property type="gene ID" value="Csa_3G146460"/>
</dbReference>
<sequence length="927" mass="112935">MAFSKVKFRLCLLAFTLFLACVSVGLGAEGESLGSGVGVDNGCVNGCQELKGKNLDEYAACEKQCGVNQKETEICRQWCQVMKPQGGEEQRRCQQECEERLRDQEQGEDVEDKWRDPEREREEQRRREHEREERRRRERERERERGRGRRDENDRDPEREREERRREEQRREQEQRRREQEQRERERRGRREEEDEENQRGPDWRREQERRRREEQERRERQRRGEREDEEENQRGPDWRKEQERREQERRRREEQERRERQRRGEREDEEENQRGPDWRKEQERREQERRRREEQERRERQRRGEREDEEENQRGPDWRKEQERREQERRRREEQERRERQRRGEREDEEENQRGPDWRKEQERREQERRRREEQERRERQRRGEREDEEENQRGPDWRREQERRRREEQERRERQRRGEREDEEENQRGPDWRREQERRRREEEQREREWEREHGRRGSQERRRGGQEEEISRREESERQHGGRSRANQVKTRWTEQEQSHNPYYFQERQFQSRFRSDQGEWRVLERFSERSELLKGLKNQRLAILEARPQTFIIPHHIDAESVLLVVKGRATITTIVQEKKETRKESYNVECGDVITIPAGTTVYLANQENEELQIVKLIQPINNPGEFKDYLSGGGESQAYYSVFSNDVLEAALNIPRDRLERIFKQKSERRGKIIRASREQLKALSQRATSVKKGGQGARAVIKLESQSPVYNNQYGQMYEACPDEFPQLRRTDVATSVLDIKQGGMMVPHFNSRATWVVFVSKGTGSYEMGCPHIQGSQWQRGRREEERQWRREEERERSDERSSSRIERIAGRLSQGGVLVIPAGHPIAIMASPNENLRLVGFGINAENNKRNFLAGRENIMNEVDREAKELAFNVEGKQAEETFKSQKESFFTEGPEGGRGRSRERTPLLSILKLTGYF</sequence>
<reference evidence="5 6" key="3">
    <citation type="journal article" date="2010" name="BMC Genomics">
        <title>Transcriptome sequencing and comparative analysis of cucumber flowers with different sex types.</title>
        <authorList>
            <person name="Guo S."/>
            <person name="Zheng Y."/>
            <person name="Joung J.G."/>
            <person name="Liu S."/>
            <person name="Zhang Z."/>
            <person name="Crasta O.R."/>
            <person name="Sobral B.W."/>
            <person name="Xu Y."/>
            <person name="Huang S."/>
            <person name="Fei Z."/>
        </authorList>
    </citation>
    <scope>NUCLEOTIDE SEQUENCE [LARGE SCALE GENOMIC DNA]</scope>
    <source>
        <strain evidence="6">cv. 9930</strain>
    </source>
</reference>
<dbReference type="eggNOG" id="KOG0177">
    <property type="taxonomic scope" value="Eukaryota"/>
</dbReference>
<dbReference type="CDD" id="cd02244">
    <property type="entry name" value="cupin_7S_vicilin-like_N"/>
    <property type="match status" value="1"/>
</dbReference>
<protein>
    <recommendedName>
        <fullName evidence="4">Cupin type-1 domain-containing protein</fullName>
    </recommendedName>
</protein>
<dbReference type="OMA" id="NQRGPDW"/>
<reference evidence="7" key="5">
    <citation type="journal article" date="2020" name="J. Nat. Prod.">
        <title>Defining the Familial Fold of the Vicilin-Buried Peptide Family.</title>
        <authorList>
            <person name="Payne C.D."/>
            <person name="Vadlamani G."/>
            <person name="Fisher M.F."/>
            <person name="Zhang J."/>
            <person name="Clark R.J."/>
            <person name="Mylne J.S."/>
            <person name="Rosengren K.J."/>
        </authorList>
    </citation>
    <scope>STRUCTURE BY NMR OF 70-103</scope>
    <scope>DISULFIDE BONDS</scope>
</reference>
<dbReference type="Proteomes" id="UP000029981">
    <property type="component" value="Chromosome 3"/>
</dbReference>
<evidence type="ECO:0000259" key="4">
    <source>
        <dbReference type="SMART" id="SM00835"/>
    </source>
</evidence>
<dbReference type="Pfam" id="PF00190">
    <property type="entry name" value="Cupin_1"/>
    <property type="match status" value="2"/>
</dbReference>
<dbReference type="CDD" id="cd02245">
    <property type="entry name" value="cupin_7S_vicilin-like_C"/>
    <property type="match status" value="1"/>
</dbReference>
<dbReference type="InterPro" id="IPR011051">
    <property type="entry name" value="RmlC_Cupin_sf"/>
</dbReference>
<dbReference type="InterPro" id="IPR050253">
    <property type="entry name" value="Seed_Storage-Functional"/>
</dbReference>
<reference evidence="5 6" key="1">
    <citation type="journal article" date="2009" name="Nat. Genet.">
        <title>The genome of the cucumber, Cucumis sativus L.</title>
        <authorList>
            <person name="Huang S."/>
            <person name="Li R."/>
            <person name="Zhang Z."/>
            <person name="Li L."/>
            <person name="Gu X."/>
            <person name="Fan W."/>
            <person name="Lucas W.J."/>
            <person name="Wang X."/>
            <person name="Xie B."/>
            <person name="Ni P."/>
            <person name="Ren Y."/>
            <person name="Zhu H."/>
            <person name="Li J."/>
            <person name="Lin K."/>
            <person name="Jin W."/>
            <person name="Fei Z."/>
            <person name="Li G."/>
            <person name="Staub J."/>
            <person name="Kilian A."/>
            <person name="van der Vossen E.A."/>
            <person name="Wu Y."/>
            <person name="Guo J."/>
            <person name="He J."/>
            <person name="Jia Z."/>
            <person name="Ren Y."/>
            <person name="Tian G."/>
            <person name="Lu Y."/>
            <person name="Ruan J."/>
            <person name="Qian W."/>
            <person name="Wang M."/>
            <person name="Huang Q."/>
            <person name="Li B."/>
            <person name="Xuan Z."/>
            <person name="Cao J."/>
            <person name="Asan"/>
            <person name="Wu Z."/>
            <person name="Zhang J."/>
            <person name="Cai Q."/>
            <person name="Bai Y."/>
            <person name="Zhao B."/>
            <person name="Han Y."/>
            <person name="Li Y."/>
            <person name="Li X."/>
            <person name="Wang S."/>
            <person name="Shi Q."/>
            <person name="Liu S."/>
            <person name="Cho W.K."/>
            <person name="Kim J.Y."/>
            <person name="Xu Y."/>
            <person name="Heller-Uszynska K."/>
            <person name="Miao H."/>
            <person name="Cheng Z."/>
            <person name="Zhang S."/>
            <person name="Wu J."/>
            <person name="Yang Y."/>
            <person name="Kang H."/>
            <person name="Li M."/>
            <person name="Liang H."/>
            <person name="Ren X."/>
            <person name="Shi Z."/>
            <person name="Wen M."/>
            <person name="Jian M."/>
            <person name="Yang H."/>
            <person name="Zhang G."/>
            <person name="Yang Z."/>
            <person name="Chen R."/>
            <person name="Liu S."/>
            <person name="Li J."/>
            <person name="Ma L."/>
            <person name="Liu H."/>
            <person name="Zhou Y."/>
            <person name="Zhao J."/>
            <person name="Fang X."/>
            <person name="Li G."/>
            <person name="Fang L."/>
            <person name="Li Y."/>
            <person name="Liu D."/>
            <person name="Zheng H."/>
            <person name="Zhang Y."/>
            <person name="Qin N."/>
            <person name="Li Z."/>
            <person name="Yang G."/>
            <person name="Yang S."/>
            <person name="Bolund L."/>
            <person name="Kristiansen K."/>
            <person name="Zheng H."/>
            <person name="Li S."/>
            <person name="Zhang X."/>
            <person name="Yang H."/>
            <person name="Wang J."/>
            <person name="Sun R."/>
            <person name="Zhang B."/>
            <person name="Jiang S."/>
            <person name="Wang J."/>
            <person name="Du Y."/>
            <person name="Li S."/>
        </authorList>
    </citation>
    <scope>NUCLEOTIDE SEQUENCE [LARGE SCALE GENOMIC DNA]</scope>
    <source>
        <strain evidence="6">cv. 9930</strain>
    </source>
</reference>
<dbReference type="SUPFAM" id="SSF51182">
    <property type="entry name" value="RmlC-like cupins"/>
    <property type="match status" value="1"/>
</dbReference>
<feature type="region of interest" description="Disordered" evidence="2">
    <location>
        <begin position="778"/>
        <end position="816"/>
    </location>
</feature>
<evidence type="ECO:0000313" key="6">
    <source>
        <dbReference type="Proteomes" id="UP000029981"/>
    </source>
</evidence>
<dbReference type="EMBL" id="CM002924">
    <property type="protein sequence ID" value="KGN56960.1"/>
    <property type="molecule type" value="Genomic_DNA"/>
</dbReference>
<dbReference type="BMRB" id="A0A0A0L4Q9"/>
<dbReference type="SMR" id="A0A0A0L4Q9"/>
<dbReference type="PANTHER" id="PTHR31189">
    <property type="entry name" value="OS03G0336100 PROTEIN-RELATED"/>
    <property type="match status" value="1"/>
</dbReference>
<dbReference type="PROSITE" id="PS51257">
    <property type="entry name" value="PROKAR_LIPOPROTEIN"/>
    <property type="match status" value="1"/>
</dbReference>
<dbReference type="AlphaFoldDB" id="A0A0A0L4Q9"/>
<organism evidence="5 6">
    <name type="scientific">Cucumis sativus</name>
    <name type="common">Cucumber</name>
    <dbReference type="NCBI Taxonomy" id="3659"/>
    <lineage>
        <taxon>Eukaryota</taxon>
        <taxon>Viridiplantae</taxon>
        <taxon>Streptophyta</taxon>
        <taxon>Embryophyta</taxon>
        <taxon>Tracheophyta</taxon>
        <taxon>Spermatophyta</taxon>
        <taxon>Magnoliopsida</taxon>
        <taxon>eudicotyledons</taxon>
        <taxon>Gunneridae</taxon>
        <taxon>Pentapetalae</taxon>
        <taxon>rosids</taxon>
        <taxon>fabids</taxon>
        <taxon>Cucurbitales</taxon>
        <taxon>Cucurbitaceae</taxon>
        <taxon>Benincaseae</taxon>
        <taxon>Cucumis</taxon>
    </lineage>
</organism>
<reference evidence="5 6" key="4">
    <citation type="journal article" date="2011" name="BMC Genomics">
        <title>RNA-Seq improves annotation of protein-coding genes in the cucumber genome.</title>
        <authorList>
            <person name="Li Z."/>
            <person name="Zhang Z."/>
            <person name="Yan P."/>
            <person name="Huang S."/>
            <person name="Fei Z."/>
            <person name="Lin K."/>
        </authorList>
    </citation>
    <scope>NUCLEOTIDE SEQUENCE [LARGE SCALE GENOMIC DNA]</scope>
    <source>
        <strain evidence="6">cv. 9930</strain>
    </source>
</reference>
<keyword evidence="7" id="KW-0002">3D-structure</keyword>
<feature type="chain" id="PRO_5001965748" description="Cupin type-1 domain-containing protein" evidence="3">
    <location>
        <begin position="28"/>
        <end position="927"/>
    </location>
</feature>
<reference evidence="5 6" key="2">
    <citation type="journal article" date="2009" name="PLoS ONE">
        <title>An integrated genetic and cytogenetic map of the cucumber genome.</title>
        <authorList>
            <person name="Ren Y."/>
            <person name="Zhang Z."/>
            <person name="Liu J."/>
            <person name="Staub J.E."/>
            <person name="Han Y."/>
            <person name="Cheng Z."/>
            <person name="Li X."/>
            <person name="Lu J."/>
            <person name="Miao H."/>
            <person name="Kang H."/>
            <person name="Xie B."/>
            <person name="Gu X."/>
            <person name="Wang X."/>
            <person name="Du Y."/>
            <person name="Jin W."/>
            <person name="Huang S."/>
        </authorList>
    </citation>
    <scope>NUCLEOTIDE SEQUENCE [LARGE SCALE GENOMIC DNA]</scope>
    <source>
        <strain evidence="6">cv. 9930</strain>
    </source>
</reference>
<evidence type="ECO:0000256" key="2">
    <source>
        <dbReference type="SAM" id="MobiDB-lite"/>
    </source>
</evidence>
<evidence type="ECO:0000256" key="3">
    <source>
        <dbReference type="SAM" id="SignalP"/>
    </source>
</evidence>
<dbReference type="InterPro" id="IPR006045">
    <property type="entry name" value="Cupin_1"/>
</dbReference>
<evidence type="ECO:0007829" key="7">
    <source>
        <dbReference type="PDB" id="6WQJ"/>
    </source>
</evidence>
<dbReference type="PANTHER" id="PTHR31189:SF41">
    <property type="entry name" value="VICILIN C72"/>
    <property type="match status" value="1"/>
</dbReference>
<keyword evidence="3" id="KW-0732">Signal</keyword>
<feature type="region of interest" description="Disordered" evidence="2">
    <location>
        <begin position="146"/>
        <end position="503"/>
    </location>
</feature>
<feature type="compositionally biased region" description="Basic and acidic residues" evidence="2">
    <location>
        <begin position="146"/>
        <end position="483"/>
    </location>
</feature>
<dbReference type="Gene3D" id="2.60.120.10">
    <property type="entry name" value="Jelly Rolls"/>
    <property type="match status" value="2"/>
</dbReference>
<feature type="disulfide bond" evidence="7">
    <location>
        <begin position="75"/>
        <end position="97"/>
    </location>
</feature>
<dbReference type="PDB" id="6WQJ">
    <property type="method" value="NMR"/>
    <property type="chains" value="A=70-103"/>
</dbReference>
<feature type="domain" description="Cupin type-1" evidence="4">
    <location>
        <begin position="515"/>
        <end position="666"/>
    </location>
</feature>
<keyword evidence="6" id="KW-1185">Reference proteome</keyword>
<dbReference type="SMART" id="SM00835">
    <property type="entry name" value="Cupin_1"/>
    <property type="match status" value="2"/>
</dbReference>
<comment type="similarity">
    <text evidence="1">Belongs to the 7S seed storage protein family.</text>
</comment>
<evidence type="ECO:0000313" key="5">
    <source>
        <dbReference type="EMBL" id="KGN56960.1"/>
    </source>
</evidence>
<accession>A0A0A0L4Q9</accession>
<proteinExistence type="evidence at protein level"/>
<gene>
    <name evidence="5" type="ORF">Csa_3G146460</name>
</gene>
<feature type="compositionally biased region" description="Basic and acidic residues" evidence="2">
    <location>
        <begin position="789"/>
        <end position="816"/>
    </location>
</feature>